<comment type="subcellular location">
    <subcellularLocation>
        <location evidence="1">Apical cell membrane</location>
        <topology evidence="1">Single-pass type II membrane protein</topology>
    </subcellularLocation>
</comment>
<evidence type="ECO:0000256" key="19">
    <source>
        <dbReference type="ARBA" id="ARBA00042680"/>
    </source>
</evidence>
<evidence type="ECO:0000256" key="8">
    <source>
        <dbReference type="ARBA" id="ARBA00022692"/>
    </source>
</evidence>
<dbReference type="InterPro" id="IPR038702">
    <property type="entry name" value="Na/K_ATPase_sub_beta_sf"/>
</dbReference>
<sequence>MHKQQRSIFYHPQSSHRTPLLPISTNSNGAEHLFNDTETTRVTTTHLSPFNILLWSITMATRTISATATVAVAEVRRSVAFGCLAALLAVAALTLCVTLQALVLCHFLDTHREEYSMEDKSIIELGAGTGLVSIVTALLVYISLYYVAFYVVMTSLFALAIYVLMSTLNPYTPDYQDRLTSPGVMVWPDTYGEEDVEISFNSSDRKSWSRMSNCLKDFLQPYNKSQQLQVNIQDCKWGTYFFQKDFEGPDHTKQSCVFYRSMLGNCSGMSDPTFGYSDGTPCVIIKMNRIINFLPDNRSGKTPYVNCTLLEGSDSVSHIEYFPANGTMDLAYFPYYGKKAQVKLVRTPTCTREREQDPPPQVTNVSMCPTANIHEPTGGGQVPPEGSPGGQGAVPRRGQQHRLRELPRPLRRQGHLLPEGERVKDEGRNCGFNGVMRGKGRHPAQHTDILFTTWRPINETLQQTAAPVCPFCPSWTLTVCTTVLLWGGYVSISKQDQVPSGLWHSGLHAHVALVI</sequence>
<dbReference type="Pfam" id="PF10294">
    <property type="entry name" value="Methyltransf_16"/>
    <property type="match status" value="1"/>
</dbReference>
<evidence type="ECO:0000256" key="2">
    <source>
        <dbReference type="ARBA" id="ARBA00005876"/>
    </source>
</evidence>
<reference evidence="25" key="2">
    <citation type="submission" date="2025-08" db="UniProtKB">
        <authorList>
            <consortium name="Ensembl"/>
        </authorList>
    </citation>
    <scope>IDENTIFICATION</scope>
</reference>
<dbReference type="Ensembl" id="ENSSFOT00015040058.1">
    <property type="protein sequence ID" value="ENSSFOP00015062732.1"/>
    <property type="gene ID" value="ENSSFOG00015025471.1"/>
</dbReference>
<evidence type="ECO:0000256" key="13">
    <source>
        <dbReference type="ARBA" id="ARBA00022989"/>
    </source>
</evidence>
<dbReference type="GO" id="GO:1990573">
    <property type="term" value="P:potassium ion import across plasma membrane"/>
    <property type="evidence" value="ECO:0007669"/>
    <property type="project" value="TreeGrafter"/>
</dbReference>
<keyword evidence="9" id="KW-0375">Hydrogen ion transport</keyword>
<reference evidence="25 26" key="1">
    <citation type="submission" date="2019-04" db="EMBL/GenBank/DDBJ databases">
        <authorList>
            <consortium name="Wellcome Sanger Institute Data Sharing"/>
        </authorList>
    </citation>
    <scope>NUCLEOTIDE SEQUENCE [LARGE SCALE GENOMIC DNA]</scope>
</reference>
<dbReference type="Gene3D" id="3.40.50.150">
    <property type="entry name" value="Vaccinia Virus protein VP39"/>
    <property type="match status" value="1"/>
</dbReference>
<keyword evidence="5" id="KW-0633">Potassium transport</keyword>
<keyword evidence="17" id="KW-0325">Glycoprotein</keyword>
<dbReference type="GO" id="GO:1902600">
    <property type="term" value="P:proton transmembrane transport"/>
    <property type="evidence" value="ECO:0007669"/>
    <property type="project" value="UniProtKB-KW"/>
</dbReference>
<dbReference type="GO" id="GO:0008168">
    <property type="term" value="F:methyltransferase activity"/>
    <property type="evidence" value="ECO:0007669"/>
    <property type="project" value="UniProtKB-KW"/>
</dbReference>
<keyword evidence="6" id="KW-0808">Transferase</keyword>
<reference evidence="25" key="3">
    <citation type="submission" date="2025-09" db="UniProtKB">
        <authorList>
            <consortium name="Ensembl"/>
        </authorList>
    </citation>
    <scope>IDENTIFICATION</scope>
</reference>
<evidence type="ECO:0000313" key="25">
    <source>
        <dbReference type="Ensembl" id="ENSSFOP00015062732.1"/>
    </source>
</evidence>
<feature type="transmembrane region" description="Helical" evidence="24">
    <location>
        <begin position="148"/>
        <end position="168"/>
    </location>
</feature>
<dbReference type="Pfam" id="PF00287">
    <property type="entry name" value="Na_K-ATPase"/>
    <property type="match status" value="1"/>
</dbReference>
<dbReference type="GO" id="GO:0016324">
    <property type="term" value="C:apical plasma membrane"/>
    <property type="evidence" value="ECO:0007669"/>
    <property type="project" value="UniProtKB-SubCell"/>
</dbReference>
<evidence type="ECO:0000256" key="10">
    <source>
        <dbReference type="ARBA" id="ARBA00022889"/>
    </source>
</evidence>
<name>A0A8C9VNS0_SCLFO</name>
<evidence type="ECO:0000313" key="26">
    <source>
        <dbReference type="Proteomes" id="UP000694397"/>
    </source>
</evidence>
<feature type="region of interest" description="Disordered" evidence="23">
    <location>
        <begin position="372"/>
        <end position="425"/>
    </location>
</feature>
<keyword evidence="26" id="KW-1185">Reference proteome</keyword>
<evidence type="ECO:0000256" key="7">
    <source>
        <dbReference type="ARBA" id="ARBA00022691"/>
    </source>
</evidence>
<keyword evidence="4" id="KW-1003">Cell membrane</keyword>
<dbReference type="NCBIfam" id="TIGR01107">
    <property type="entry name" value="Na_K_ATPase_bet"/>
    <property type="match status" value="1"/>
</dbReference>
<evidence type="ECO:0000256" key="23">
    <source>
        <dbReference type="SAM" id="MobiDB-lite"/>
    </source>
</evidence>
<keyword evidence="10" id="KW-0130">Cell adhesion</keyword>
<keyword evidence="16" id="KW-1015">Disulfide bond</keyword>
<evidence type="ECO:0000256" key="24">
    <source>
        <dbReference type="SAM" id="Phobius"/>
    </source>
</evidence>
<dbReference type="GO" id="GO:0030007">
    <property type="term" value="P:intracellular potassium ion homeostasis"/>
    <property type="evidence" value="ECO:0007669"/>
    <property type="project" value="TreeGrafter"/>
</dbReference>
<evidence type="ECO:0000256" key="20">
    <source>
        <dbReference type="ARBA" id="ARBA00043103"/>
    </source>
</evidence>
<dbReference type="GO" id="GO:0006883">
    <property type="term" value="P:intracellular sodium ion homeostasis"/>
    <property type="evidence" value="ECO:0007669"/>
    <property type="project" value="TreeGrafter"/>
</dbReference>
<dbReference type="PANTHER" id="PTHR11523:SF11">
    <property type="entry name" value="POTASSIUM-TRANSPORTING ATPASE SUBUNIT BETA"/>
    <property type="match status" value="1"/>
</dbReference>
<protein>
    <recommendedName>
        <fullName evidence="18">Potassium-transporting ATPase subunit beta</fullName>
    </recommendedName>
    <alternativeName>
        <fullName evidence="20">Gastric H(+)/K(+) ATPase subunit beta</fullName>
    </alternativeName>
    <alternativeName>
        <fullName evidence="19">Proton pump beta chain</fullName>
    </alternativeName>
</protein>
<dbReference type="Gene3D" id="2.60.40.1660">
    <property type="entry name" value="Na, k-atpase alpha subunit"/>
    <property type="match status" value="1"/>
</dbReference>
<comment type="subunit">
    <text evidence="22">The ATPase pump is composed of two subunits: alpha (catalytic) and beta (regulatory). Interacts with alpha subunit ATP12A; this interaction is required for the formation of a functionally active pump and targeting at the plasma membrane. Interacts (via N-terminus) with alpha subunit ATP4A (via the P-domain).</text>
</comment>
<dbReference type="GO" id="GO:0001671">
    <property type="term" value="F:ATPase activator activity"/>
    <property type="evidence" value="ECO:0007669"/>
    <property type="project" value="TreeGrafter"/>
</dbReference>
<feature type="transmembrane region" description="Helical" evidence="24">
    <location>
        <begin position="121"/>
        <end position="142"/>
    </location>
</feature>
<evidence type="ECO:0000256" key="14">
    <source>
        <dbReference type="ARBA" id="ARBA00023065"/>
    </source>
</evidence>
<keyword evidence="8 24" id="KW-0812">Transmembrane</keyword>
<dbReference type="InterPro" id="IPR000402">
    <property type="entry name" value="Na/K_ATPase_sub_beta"/>
</dbReference>
<evidence type="ECO:0000256" key="16">
    <source>
        <dbReference type="ARBA" id="ARBA00023157"/>
    </source>
</evidence>
<keyword evidence="12" id="KW-0735">Signal-anchor</keyword>
<feature type="transmembrane region" description="Helical" evidence="24">
    <location>
        <begin position="79"/>
        <end position="109"/>
    </location>
</feature>
<dbReference type="AlphaFoldDB" id="A0A8C9VNS0"/>
<evidence type="ECO:0000256" key="11">
    <source>
        <dbReference type="ARBA" id="ARBA00022958"/>
    </source>
</evidence>
<organism evidence="25 26">
    <name type="scientific">Scleropages formosus</name>
    <name type="common">Asian bonytongue</name>
    <name type="synonym">Osteoglossum formosum</name>
    <dbReference type="NCBI Taxonomy" id="113540"/>
    <lineage>
        <taxon>Eukaryota</taxon>
        <taxon>Metazoa</taxon>
        <taxon>Chordata</taxon>
        <taxon>Craniata</taxon>
        <taxon>Vertebrata</taxon>
        <taxon>Euteleostomi</taxon>
        <taxon>Actinopterygii</taxon>
        <taxon>Neopterygii</taxon>
        <taxon>Teleostei</taxon>
        <taxon>Osteoglossocephala</taxon>
        <taxon>Osteoglossomorpha</taxon>
        <taxon>Osteoglossiformes</taxon>
        <taxon>Osteoglossidae</taxon>
        <taxon>Scleropages</taxon>
    </lineage>
</organism>
<dbReference type="PANTHER" id="PTHR11523">
    <property type="entry name" value="SODIUM/POTASSIUM-DEPENDENT ATPASE BETA SUBUNIT"/>
    <property type="match status" value="1"/>
</dbReference>
<dbReference type="GeneTree" id="ENSGT01030000234579"/>
<dbReference type="OrthoDB" id="5912413at2759"/>
<dbReference type="GO" id="GO:0005890">
    <property type="term" value="C:sodium:potassium-exchanging ATPase complex"/>
    <property type="evidence" value="ECO:0007669"/>
    <property type="project" value="InterPro"/>
</dbReference>
<dbReference type="InterPro" id="IPR019410">
    <property type="entry name" value="Methyltransf_16"/>
</dbReference>
<comment type="function">
    <text evidence="21">The beta subunit of the gastric H(+)/K(+) ATPase pump which transports H(+) ions in exchange for K(+) ions across the apical membrane of parietal cells. Plays a structural and regulatory role in the assembly and membrane targeting of a functionally active pump. Within a transport cycle, the transfer of a H(+) ion across the membrane is coupled to ATP hydrolysis and is associated with a transient phosphorylation of the alpha subunit that shifts the pump conformation from inward-facing (E1) to outward-facing state (E2). Interacts with the phosphorylation domain of the alpha subunit and functions as a ratchet, stabilizing the lumenal-open E2 conformation and preventing the reverse reaction of the transport cycle.</text>
</comment>
<evidence type="ECO:0000256" key="18">
    <source>
        <dbReference type="ARBA" id="ARBA00040472"/>
    </source>
</evidence>
<keyword evidence="11" id="KW-0630">Potassium</keyword>
<dbReference type="GO" id="GO:0032259">
    <property type="term" value="P:methylation"/>
    <property type="evidence" value="ECO:0007669"/>
    <property type="project" value="UniProtKB-KW"/>
</dbReference>
<evidence type="ECO:0000256" key="15">
    <source>
        <dbReference type="ARBA" id="ARBA00023136"/>
    </source>
</evidence>
<accession>A0A8C9VNS0</accession>
<evidence type="ECO:0000256" key="9">
    <source>
        <dbReference type="ARBA" id="ARBA00022781"/>
    </source>
</evidence>
<evidence type="ECO:0000256" key="3">
    <source>
        <dbReference type="ARBA" id="ARBA00022448"/>
    </source>
</evidence>
<dbReference type="InterPro" id="IPR029063">
    <property type="entry name" value="SAM-dependent_MTases_sf"/>
</dbReference>
<feature type="compositionally biased region" description="Gly residues" evidence="23">
    <location>
        <begin position="377"/>
        <end position="392"/>
    </location>
</feature>
<dbReference type="Proteomes" id="UP000694397">
    <property type="component" value="Chromosome 14"/>
</dbReference>
<gene>
    <name evidence="25" type="primary">mettl21e</name>
</gene>
<evidence type="ECO:0000256" key="6">
    <source>
        <dbReference type="ARBA" id="ARBA00022603"/>
    </source>
</evidence>
<evidence type="ECO:0000256" key="1">
    <source>
        <dbReference type="ARBA" id="ARBA00004655"/>
    </source>
</evidence>
<keyword evidence="6" id="KW-0489">Methyltransferase</keyword>
<keyword evidence="14" id="KW-0406">Ion transport</keyword>
<keyword evidence="15 24" id="KW-0472">Membrane</keyword>
<dbReference type="GO" id="GO:0007155">
    <property type="term" value="P:cell adhesion"/>
    <property type="evidence" value="ECO:0007669"/>
    <property type="project" value="UniProtKB-KW"/>
</dbReference>
<keyword evidence="7" id="KW-0949">S-adenosyl-L-methionine</keyword>
<keyword evidence="13 24" id="KW-1133">Transmembrane helix</keyword>
<evidence type="ECO:0000256" key="21">
    <source>
        <dbReference type="ARBA" id="ARBA00046158"/>
    </source>
</evidence>
<evidence type="ECO:0000256" key="4">
    <source>
        <dbReference type="ARBA" id="ARBA00022475"/>
    </source>
</evidence>
<evidence type="ECO:0000256" key="22">
    <source>
        <dbReference type="ARBA" id="ARBA00047115"/>
    </source>
</evidence>
<keyword evidence="3" id="KW-0813">Transport</keyword>
<dbReference type="GO" id="GO:0036376">
    <property type="term" value="P:sodium ion export across plasma membrane"/>
    <property type="evidence" value="ECO:0007669"/>
    <property type="project" value="TreeGrafter"/>
</dbReference>
<proteinExistence type="inferred from homology"/>
<evidence type="ECO:0000256" key="12">
    <source>
        <dbReference type="ARBA" id="ARBA00022968"/>
    </source>
</evidence>
<comment type="similarity">
    <text evidence="2">Belongs to the X(+)/potassium ATPases subunit beta family.</text>
</comment>
<evidence type="ECO:0000256" key="5">
    <source>
        <dbReference type="ARBA" id="ARBA00022538"/>
    </source>
</evidence>
<evidence type="ECO:0000256" key="17">
    <source>
        <dbReference type="ARBA" id="ARBA00023180"/>
    </source>
</evidence>